<dbReference type="Proteomes" id="UP000254569">
    <property type="component" value="Unassembled WGS sequence"/>
</dbReference>
<dbReference type="InterPro" id="IPR009057">
    <property type="entry name" value="Homeodomain-like_sf"/>
</dbReference>
<evidence type="ECO:0000313" key="4">
    <source>
        <dbReference type="EMBL" id="SUE15557.1"/>
    </source>
</evidence>
<feature type="domain" description="HTH tetR-type" evidence="3">
    <location>
        <begin position="61"/>
        <end position="120"/>
    </location>
</feature>
<dbReference type="PROSITE" id="PS50977">
    <property type="entry name" value="HTH_TETR_2"/>
    <property type="match status" value="1"/>
</dbReference>
<name>A0A379LZT0_9NOCA</name>
<keyword evidence="1 2" id="KW-0238">DNA-binding</keyword>
<proteinExistence type="predicted"/>
<gene>
    <name evidence="4" type="ORF">NCTC13296_02420</name>
</gene>
<dbReference type="Gene3D" id="1.10.357.10">
    <property type="entry name" value="Tetracycline Repressor, domain 2"/>
    <property type="match status" value="1"/>
</dbReference>
<reference evidence="4 5" key="1">
    <citation type="submission" date="2018-06" db="EMBL/GenBank/DDBJ databases">
        <authorList>
            <consortium name="Pathogen Informatics"/>
            <person name="Doyle S."/>
        </authorList>
    </citation>
    <scope>NUCLEOTIDE SEQUENCE [LARGE SCALE GENOMIC DNA]</scope>
    <source>
        <strain evidence="4 5">NCTC13296</strain>
    </source>
</reference>
<evidence type="ECO:0000259" key="3">
    <source>
        <dbReference type="PROSITE" id="PS50977"/>
    </source>
</evidence>
<evidence type="ECO:0000313" key="5">
    <source>
        <dbReference type="Proteomes" id="UP000254569"/>
    </source>
</evidence>
<protein>
    <recommendedName>
        <fullName evidence="3">HTH tetR-type domain-containing protein</fullName>
    </recommendedName>
</protein>
<dbReference type="InterPro" id="IPR001647">
    <property type="entry name" value="HTH_TetR"/>
</dbReference>
<feature type="DNA-binding region" description="H-T-H motif" evidence="2">
    <location>
        <begin position="83"/>
        <end position="102"/>
    </location>
</feature>
<dbReference type="EMBL" id="UGVI01000001">
    <property type="protein sequence ID" value="SUE15557.1"/>
    <property type="molecule type" value="Genomic_DNA"/>
</dbReference>
<organism evidence="4 5">
    <name type="scientific">Rhodococcus gordoniae</name>
    <dbReference type="NCBI Taxonomy" id="223392"/>
    <lineage>
        <taxon>Bacteria</taxon>
        <taxon>Bacillati</taxon>
        <taxon>Actinomycetota</taxon>
        <taxon>Actinomycetes</taxon>
        <taxon>Mycobacteriales</taxon>
        <taxon>Nocardiaceae</taxon>
        <taxon>Rhodococcus</taxon>
    </lineage>
</organism>
<accession>A0A379LZT0</accession>
<dbReference type="SUPFAM" id="SSF46689">
    <property type="entry name" value="Homeodomain-like"/>
    <property type="match status" value="1"/>
</dbReference>
<sequence>MTIHPMCRLLFAMSKVMPVADEGSDRFQRGIRAEIGGAMYAERKGGEKPPVTTDGRSARAERTRQAVIEAHIALIRAGELKPTGAQIASRAGVSLRSLWGHFGDLETLFAATGAELMRRQDDAYEPIDPSLPLDERIDAYCRQRAELLEYIAPFARSSEIRAPFSRELQRNRMRYLDRARYEIRALFADQLEGVDEAVRADIENLLGVSTTWPTWVSLRDVLRLPVPEAVEVMKRAVSALLMEASGAARKQTVARAAQEKAAMAVHRIAPQSRTAATMAPREQVVVPA</sequence>
<evidence type="ECO:0000256" key="2">
    <source>
        <dbReference type="PROSITE-ProRule" id="PRU00335"/>
    </source>
</evidence>
<dbReference type="GO" id="GO:0003677">
    <property type="term" value="F:DNA binding"/>
    <property type="evidence" value="ECO:0007669"/>
    <property type="project" value="UniProtKB-UniRule"/>
</dbReference>
<dbReference type="AlphaFoldDB" id="A0A379LZT0"/>
<keyword evidence="5" id="KW-1185">Reference proteome</keyword>
<evidence type="ECO:0000256" key="1">
    <source>
        <dbReference type="ARBA" id="ARBA00023125"/>
    </source>
</evidence>